<keyword evidence="2" id="KW-1185">Reference proteome</keyword>
<sequence length="152" mass="16574">MPSNPPVVSGSSMPSNPPVVSGFPVQSTLPVVSDLPIASNVPIVGNYLAPNNSPVTGNLTLPSSVPVQKSPPVPINPRTQRDVLTKLPKSLLFDGCSDWLLFKRKCERYTRLQDWSDAECADCLSWCLTGKAVDFYALLTERIETLPYAELM</sequence>
<name>A0A9D4LZB6_DREPO</name>
<protein>
    <submittedName>
        <fullName evidence="1">Uncharacterized protein</fullName>
    </submittedName>
</protein>
<dbReference type="EMBL" id="JAIWYP010000002">
    <property type="protein sequence ID" value="KAH3866980.1"/>
    <property type="molecule type" value="Genomic_DNA"/>
</dbReference>
<proteinExistence type="predicted"/>
<reference evidence="1" key="2">
    <citation type="submission" date="2020-11" db="EMBL/GenBank/DDBJ databases">
        <authorList>
            <person name="McCartney M.A."/>
            <person name="Auch B."/>
            <person name="Kono T."/>
            <person name="Mallez S."/>
            <person name="Becker A."/>
            <person name="Gohl D.M."/>
            <person name="Silverstein K.A.T."/>
            <person name="Koren S."/>
            <person name="Bechman K.B."/>
            <person name="Herman A."/>
            <person name="Abrahante J.E."/>
            <person name="Garbe J."/>
        </authorList>
    </citation>
    <scope>NUCLEOTIDE SEQUENCE</scope>
    <source>
        <strain evidence="1">Duluth1</strain>
        <tissue evidence="1">Whole animal</tissue>
    </source>
</reference>
<dbReference type="Proteomes" id="UP000828390">
    <property type="component" value="Unassembled WGS sequence"/>
</dbReference>
<gene>
    <name evidence="1" type="ORF">DPMN_030104</name>
</gene>
<evidence type="ECO:0000313" key="2">
    <source>
        <dbReference type="Proteomes" id="UP000828390"/>
    </source>
</evidence>
<accession>A0A9D4LZB6</accession>
<comment type="caution">
    <text evidence="1">The sequence shown here is derived from an EMBL/GenBank/DDBJ whole genome shotgun (WGS) entry which is preliminary data.</text>
</comment>
<reference evidence="1" key="1">
    <citation type="journal article" date="2019" name="bioRxiv">
        <title>The Genome of the Zebra Mussel, Dreissena polymorpha: A Resource for Invasive Species Research.</title>
        <authorList>
            <person name="McCartney M.A."/>
            <person name="Auch B."/>
            <person name="Kono T."/>
            <person name="Mallez S."/>
            <person name="Zhang Y."/>
            <person name="Obille A."/>
            <person name="Becker A."/>
            <person name="Abrahante J.E."/>
            <person name="Garbe J."/>
            <person name="Badalamenti J.P."/>
            <person name="Herman A."/>
            <person name="Mangelson H."/>
            <person name="Liachko I."/>
            <person name="Sullivan S."/>
            <person name="Sone E.D."/>
            <person name="Koren S."/>
            <person name="Silverstein K.A.T."/>
            <person name="Beckman K.B."/>
            <person name="Gohl D.M."/>
        </authorList>
    </citation>
    <scope>NUCLEOTIDE SEQUENCE</scope>
    <source>
        <strain evidence="1">Duluth1</strain>
        <tissue evidence="1">Whole animal</tissue>
    </source>
</reference>
<organism evidence="1 2">
    <name type="scientific">Dreissena polymorpha</name>
    <name type="common">Zebra mussel</name>
    <name type="synonym">Mytilus polymorpha</name>
    <dbReference type="NCBI Taxonomy" id="45954"/>
    <lineage>
        <taxon>Eukaryota</taxon>
        <taxon>Metazoa</taxon>
        <taxon>Spiralia</taxon>
        <taxon>Lophotrochozoa</taxon>
        <taxon>Mollusca</taxon>
        <taxon>Bivalvia</taxon>
        <taxon>Autobranchia</taxon>
        <taxon>Heteroconchia</taxon>
        <taxon>Euheterodonta</taxon>
        <taxon>Imparidentia</taxon>
        <taxon>Neoheterodontei</taxon>
        <taxon>Myida</taxon>
        <taxon>Dreissenoidea</taxon>
        <taxon>Dreissenidae</taxon>
        <taxon>Dreissena</taxon>
    </lineage>
</organism>
<evidence type="ECO:0000313" key="1">
    <source>
        <dbReference type="EMBL" id="KAH3866980.1"/>
    </source>
</evidence>
<dbReference type="AlphaFoldDB" id="A0A9D4LZB6"/>